<evidence type="ECO:0000313" key="2">
    <source>
        <dbReference type="Proteomes" id="UP000472727"/>
    </source>
</evidence>
<protein>
    <recommendedName>
        <fullName evidence="3">RNase III domain-containing protein</fullName>
    </recommendedName>
</protein>
<accession>A0A7C8UPF4</accession>
<dbReference type="Gene3D" id="1.10.1520.10">
    <property type="entry name" value="Ribonuclease III domain"/>
    <property type="match status" value="1"/>
</dbReference>
<organism evidence="1 2">
    <name type="scientific">Orbilia oligospora</name>
    <name type="common">Nematode-trapping fungus</name>
    <name type="synonym">Arthrobotrys oligospora</name>
    <dbReference type="NCBI Taxonomy" id="2813651"/>
    <lineage>
        <taxon>Eukaryota</taxon>
        <taxon>Fungi</taxon>
        <taxon>Dikarya</taxon>
        <taxon>Ascomycota</taxon>
        <taxon>Pezizomycotina</taxon>
        <taxon>Orbiliomycetes</taxon>
        <taxon>Orbiliales</taxon>
        <taxon>Orbiliaceae</taxon>
        <taxon>Orbilia</taxon>
    </lineage>
</organism>
<evidence type="ECO:0000313" key="1">
    <source>
        <dbReference type="EMBL" id="KAF3221655.1"/>
    </source>
</evidence>
<dbReference type="GO" id="GO:0006396">
    <property type="term" value="P:RNA processing"/>
    <property type="evidence" value="ECO:0007669"/>
    <property type="project" value="InterPro"/>
</dbReference>
<evidence type="ECO:0008006" key="3">
    <source>
        <dbReference type="Google" id="ProtNLM"/>
    </source>
</evidence>
<reference evidence="1 2" key="1">
    <citation type="submission" date="2019-06" db="EMBL/GenBank/DDBJ databases">
        <authorList>
            <person name="Palmer J.M."/>
        </authorList>
    </citation>
    <scope>NUCLEOTIDE SEQUENCE [LARGE SCALE GENOMIC DNA]</scope>
    <source>
        <strain evidence="1 2">TWF106</strain>
    </source>
</reference>
<proteinExistence type="predicted"/>
<gene>
    <name evidence="1" type="ORF">TWF106_005944</name>
</gene>
<comment type="caution">
    <text evidence="1">The sequence shown here is derived from an EMBL/GenBank/DDBJ whole genome shotgun (WGS) entry which is preliminary data.</text>
</comment>
<dbReference type="EMBL" id="WIWS01000028">
    <property type="protein sequence ID" value="KAF3221655.1"/>
    <property type="molecule type" value="Genomic_DNA"/>
</dbReference>
<dbReference type="InterPro" id="IPR036389">
    <property type="entry name" value="RNase_III_sf"/>
</dbReference>
<name>A0A7C8UPF4_ORBOL</name>
<dbReference type="GO" id="GO:0004525">
    <property type="term" value="F:ribonuclease III activity"/>
    <property type="evidence" value="ECO:0007669"/>
    <property type="project" value="InterPro"/>
</dbReference>
<dbReference type="SUPFAM" id="SSF69065">
    <property type="entry name" value="RNase III domain-like"/>
    <property type="match status" value="1"/>
</dbReference>
<sequence length="231" mass="26517">MNWELNFFPESAITYFLSLEVTDDSFQKAIDVLKITFPRTRIIDFKIEHAEWPPNPPTFGSGWQLAKVFVSKFAIINPGAGEHLKKRSIKAYSYTFFENNQRLREIGTHFLASVVSLAIMKRTEDFSAAVMAFLLTGTTSTGEPRQLDRNVLADCFLALVAAIYQDNGWEIMNEWLEDLILPVLSLVLECQDVKHMYDINRSHIMIRASRIHYGSRSQELGHVRRPTLTQC</sequence>
<dbReference type="Proteomes" id="UP000472727">
    <property type="component" value="Unassembled WGS sequence"/>
</dbReference>
<dbReference type="AlphaFoldDB" id="A0A7C8UPF4"/>